<evidence type="ECO:0000256" key="1">
    <source>
        <dbReference type="ARBA" id="ARBA00006566"/>
    </source>
</evidence>
<dbReference type="GO" id="GO:0005524">
    <property type="term" value="F:ATP binding"/>
    <property type="evidence" value="ECO:0007669"/>
    <property type="project" value="UniProtKB-KW"/>
</dbReference>
<dbReference type="Proteomes" id="UP000274271">
    <property type="component" value="Unassembled WGS sequence"/>
</dbReference>
<keyword evidence="5" id="KW-0119">Carbohydrate metabolism</keyword>
<dbReference type="RefSeq" id="WP_124909600.1">
    <property type="nucleotide sequence ID" value="NZ_RQJP01000005.1"/>
</dbReference>
<dbReference type="InterPro" id="IPR013750">
    <property type="entry name" value="GHMP_kinase_C_dom"/>
</dbReference>
<dbReference type="Pfam" id="PF00288">
    <property type="entry name" value="GHMP_kinases_N"/>
    <property type="match status" value="1"/>
</dbReference>
<dbReference type="PRINTS" id="PR00473">
    <property type="entry name" value="GALCTOKINASE"/>
</dbReference>
<keyword evidence="3 9" id="KW-0418">Kinase</keyword>
<dbReference type="InterPro" id="IPR036554">
    <property type="entry name" value="GHMP_kinase_C_sf"/>
</dbReference>
<accession>A0A3P1CEW8</accession>
<comment type="caution">
    <text evidence="9">The sequence shown here is derived from an EMBL/GenBank/DDBJ whole genome shotgun (WGS) entry which is preliminary data.</text>
</comment>
<feature type="domain" description="GHMP kinase C-terminal" evidence="7">
    <location>
        <begin position="272"/>
        <end position="343"/>
    </location>
</feature>
<comment type="similarity">
    <text evidence="1">Belongs to the GHMP kinase family. GalK subfamily.</text>
</comment>
<reference evidence="9 10" key="1">
    <citation type="submission" date="2018-11" db="EMBL/GenBank/DDBJ databases">
        <authorList>
            <person name="Zhou Z."/>
            <person name="Wang G."/>
        </authorList>
    </citation>
    <scope>NUCLEOTIDE SEQUENCE [LARGE SCALE GENOMIC DNA]</scope>
    <source>
        <strain evidence="9 10">KCTC42998</strain>
    </source>
</reference>
<dbReference type="SUPFAM" id="SSF54211">
    <property type="entry name" value="Ribosomal protein S5 domain 2-like"/>
    <property type="match status" value="1"/>
</dbReference>
<sequence length="364" mass="39841">MLFPLSISTPGRICLFGEHQDYLGLPVIAAAISRRVQITAEPSPQPEVRLFLPDIDSSEQFSLSDLPLPYQHDRDYFRSAVNILSREGFRFSGGIQGEIRGKIPINAGTSSSSALLVTWLAILSQFADHPQALSPRQLAELAYRAEVLEFGEPGGMMDHYATAVGGVIYLESMPKIHLESFQPQLGAFVLGDSLQPKDTIGVLKHVKFGMLRAIEKIRQTDPSFSLPTCPLEAADDYRHLLTPDETALLKGNLSDRDVLREALAMFRRGVVDHQRFGALLTTHQTSLREAKRVSTPKIDRMIDEAIKAGAYGGKINGSGGGGCMFVYAPENPEAVAEALERAGGKAYIIRVDQGVSTRQRAIPL</sequence>
<evidence type="ECO:0000259" key="8">
    <source>
        <dbReference type="Pfam" id="PF10509"/>
    </source>
</evidence>
<dbReference type="InterPro" id="IPR006204">
    <property type="entry name" value="GHMP_kinase_N_dom"/>
</dbReference>
<dbReference type="AlphaFoldDB" id="A0A3P1CEW8"/>
<organism evidence="9 10">
    <name type="scientific">Larkinella knui</name>
    <dbReference type="NCBI Taxonomy" id="2025310"/>
    <lineage>
        <taxon>Bacteria</taxon>
        <taxon>Pseudomonadati</taxon>
        <taxon>Bacteroidota</taxon>
        <taxon>Cytophagia</taxon>
        <taxon>Cytophagales</taxon>
        <taxon>Spirosomataceae</taxon>
        <taxon>Larkinella</taxon>
    </lineage>
</organism>
<dbReference type="Gene3D" id="3.30.230.10">
    <property type="match status" value="1"/>
</dbReference>
<dbReference type="GO" id="GO:0006012">
    <property type="term" value="P:galactose metabolic process"/>
    <property type="evidence" value="ECO:0007669"/>
    <property type="project" value="UniProtKB-KW"/>
</dbReference>
<dbReference type="PIRSF" id="PIRSF000530">
    <property type="entry name" value="Galactokinase"/>
    <property type="match status" value="1"/>
</dbReference>
<keyword evidence="4" id="KW-0067">ATP-binding</keyword>
<protein>
    <submittedName>
        <fullName evidence="9">GHMP kinase</fullName>
    </submittedName>
</protein>
<dbReference type="GO" id="GO:0004335">
    <property type="term" value="F:galactokinase activity"/>
    <property type="evidence" value="ECO:0007669"/>
    <property type="project" value="InterPro"/>
</dbReference>
<evidence type="ECO:0000256" key="4">
    <source>
        <dbReference type="ARBA" id="ARBA00022840"/>
    </source>
</evidence>
<keyword evidence="10" id="KW-1185">Reference proteome</keyword>
<dbReference type="InterPro" id="IPR000705">
    <property type="entry name" value="Galactokinase"/>
</dbReference>
<evidence type="ECO:0000259" key="6">
    <source>
        <dbReference type="Pfam" id="PF00288"/>
    </source>
</evidence>
<dbReference type="InterPro" id="IPR006206">
    <property type="entry name" value="Mevalonate/galactokinase"/>
</dbReference>
<evidence type="ECO:0000259" key="7">
    <source>
        <dbReference type="Pfam" id="PF08544"/>
    </source>
</evidence>
<keyword evidence="5" id="KW-0299">Galactose metabolism</keyword>
<dbReference type="Pfam" id="PF10509">
    <property type="entry name" value="GalKase_gal_bdg"/>
    <property type="match status" value="1"/>
</dbReference>
<dbReference type="GO" id="GO:0005829">
    <property type="term" value="C:cytosol"/>
    <property type="evidence" value="ECO:0007669"/>
    <property type="project" value="TreeGrafter"/>
</dbReference>
<name>A0A3P1CEW8_9BACT</name>
<keyword evidence="2" id="KW-0547">Nucleotide-binding</keyword>
<dbReference type="PRINTS" id="PR00959">
    <property type="entry name" value="MEVGALKINASE"/>
</dbReference>
<dbReference type="PANTHER" id="PTHR10457">
    <property type="entry name" value="MEVALONATE KINASE/GALACTOKINASE"/>
    <property type="match status" value="1"/>
</dbReference>
<dbReference type="OrthoDB" id="1411003at2"/>
<dbReference type="Gene3D" id="3.30.70.890">
    <property type="entry name" value="GHMP kinase, C-terminal domain"/>
    <property type="match status" value="1"/>
</dbReference>
<feature type="domain" description="Galactokinase N-terminal" evidence="8">
    <location>
        <begin position="7"/>
        <end position="40"/>
    </location>
</feature>
<dbReference type="Pfam" id="PF08544">
    <property type="entry name" value="GHMP_kinases_C"/>
    <property type="match status" value="1"/>
</dbReference>
<dbReference type="PANTHER" id="PTHR10457:SF7">
    <property type="entry name" value="GALACTOKINASE-RELATED"/>
    <property type="match status" value="1"/>
</dbReference>
<gene>
    <name evidence="9" type="ORF">EHT87_25695</name>
</gene>
<evidence type="ECO:0000256" key="3">
    <source>
        <dbReference type="ARBA" id="ARBA00022777"/>
    </source>
</evidence>
<evidence type="ECO:0000256" key="2">
    <source>
        <dbReference type="ARBA" id="ARBA00022741"/>
    </source>
</evidence>
<dbReference type="InterPro" id="IPR014721">
    <property type="entry name" value="Ribsml_uS5_D2-typ_fold_subgr"/>
</dbReference>
<evidence type="ECO:0000313" key="10">
    <source>
        <dbReference type="Proteomes" id="UP000274271"/>
    </source>
</evidence>
<evidence type="ECO:0000313" key="9">
    <source>
        <dbReference type="EMBL" id="RRB11862.1"/>
    </source>
</evidence>
<keyword evidence="3 9" id="KW-0808">Transferase</keyword>
<feature type="domain" description="GHMP kinase N-terminal" evidence="6">
    <location>
        <begin position="76"/>
        <end position="166"/>
    </location>
</feature>
<dbReference type="InterPro" id="IPR019539">
    <property type="entry name" value="GalKase_N"/>
</dbReference>
<proteinExistence type="inferred from homology"/>
<dbReference type="InterPro" id="IPR020568">
    <property type="entry name" value="Ribosomal_Su5_D2-typ_SF"/>
</dbReference>
<dbReference type="SUPFAM" id="SSF55060">
    <property type="entry name" value="GHMP Kinase, C-terminal domain"/>
    <property type="match status" value="1"/>
</dbReference>
<dbReference type="EMBL" id="RQJP01000005">
    <property type="protein sequence ID" value="RRB11862.1"/>
    <property type="molecule type" value="Genomic_DNA"/>
</dbReference>
<evidence type="ECO:0000256" key="5">
    <source>
        <dbReference type="ARBA" id="ARBA00023144"/>
    </source>
</evidence>